<dbReference type="PROSITE" id="PS01279">
    <property type="entry name" value="PCMT"/>
    <property type="match status" value="1"/>
</dbReference>
<name>A0ABT0D6K7_9HYPH</name>
<dbReference type="InterPro" id="IPR000682">
    <property type="entry name" value="PCMT"/>
</dbReference>
<dbReference type="GO" id="GO:0004719">
    <property type="term" value="F:protein-L-isoaspartate (D-aspartate) O-methyltransferase activity"/>
    <property type="evidence" value="ECO:0007669"/>
    <property type="project" value="UniProtKB-EC"/>
</dbReference>
<keyword evidence="9" id="KW-1185">Reference proteome</keyword>
<evidence type="ECO:0000313" key="8">
    <source>
        <dbReference type="EMBL" id="MCK0195558.1"/>
    </source>
</evidence>
<evidence type="ECO:0000256" key="7">
    <source>
        <dbReference type="HAMAP-Rule" id="MF_00090"/>
    </source>
</evidence>
<dbReference type="NCBIfam" id="TIGR00080">
    <property type="entry name" value="pimt"/>
    <property type="match status" value="1"/>
</dbReference>
<evidence type="ECO:0000256" key="2">
    <source>
        <dbReference type="ARBA" id="ARBA00005369"/>
    </source>
</evidence>
<dbReference type="CDD" id="cd02440">
    <property type="entry name" value="AdoMet_MTases"/>
    <property type="match status" value="1"/>
</dbReference>
<dbReference type="RefSeq" id="WP_247025835.1">
    <property type="nucleotide sequence ID" value="NZ_JALKCH010000001.1"/>
</dbReference>
<dbReference type="HAMAP" id="MF_00090">
    <property type="entry name" value="PIMT"/>
    <property type="match status" value="1"/>
</dbReference>
<accession>A0ABT0D6K7</accession>
<comment type="similarity">
    <text evidence="2 7">Belongs to the methyltransferase superfamily. L-isoaspartyl/D-aspartyl protein methyltransferase family.</text>
</comment>
<evidence type="ECO:0000256" key="3">
    <source>
        <dbReference type="ARBA" id="ARBA00022490"/>
    </source>
</evidence>
<evidence type="ECO:0000313" key="9">
    <source>
        <dbReference type="Proteomes" id="UP001203284"/>
    </source>
</evidence>
<comment type="catalytic activity">
    <reaction evidence="7">
        <text>[protein]-L-isoaspartate + S-adenosyl-L-methionine = [protein]-L-isoaspartate alpha-methyl ester + S-adenosyl-L-homocysteine</text>
        <dbReference type="Rhea" id="RHEA:12705"/>
        <dbReference type="Rhea" id="RHEA-COMP:12143"/>
        <dbReference type="Rhea" id="RHEA-COMP:12144"/>
        <dbReference type="ChEBI" id="CHEBI:57856"/>
        <dbReference type="ChEBI" id="CHEBI:59789"/>
        <dbReference type="ChEBI" id="CHEBI:90596"/>
        <dbReference type="ChEBI" id="CHEBI:90598"/>
        <dbReference type="EC" id="2.1.1.77"/>
    </reaction>
</comment>
<reference evidence="8 9" key="1">
    <citation type="submission" date="2022-04" db="EMBL/GenBank/DDBJ databases">
        <authorList>
            <person name="Grouzdev D.S."/>
            <person name="Pantiukh K.S."/>
            <person name="Krutkina M.S."/>
        </authorList>
    </citation>
    <scope>NUCLEOTIDE SEQUENCE [LARGE SCALE GENOMIC DNA]</scope>
    <source>
        <strain evidence="8 9">6x-1</strain>
    </source>
</reference>
<evidence type="ECO:0000256" key="4">
    <source>
        <dbReference type="ARBA" id="ARBA00022603"/>
    </source>
</evidence>
<protein>
    <recommendedName>
        <fullName evidence="7">Protein-L-isoaspartate O-methyltransferase</fullName>
        <ecNumber evidence="7">2.1.1.77</ecNumber>
    </recommendedName>
    <alternativeName>
        <fullName evidence="7">L-isoaspartyl protein carboxyl methyltransferase</fullName>
    </alternativeName>
    <alternativeName>
        <fullName evidence="7">Protein L-isoaspartyl methyltransferase</fullName>
    </alternativeName>
    <alternativeName>
        <fullName evidence="7">Protein-beta-aspartate methyltransferase</fullName>
        <shortName evidence="7">PIMT</shortName>
    </alternativeName>
</protein>
<dbReference type="PANTHER" id="PTHR11579">
    <property type="entry name" value="PROTEIN-L-ISOASPARTATE O-METHYLTRANSFERASE"/>
    <property type="match status" value="1"/>
</dbReference>
<dbReference type="Proteomes" id="UP001203284">
    <property type="component" value="Unassembled WGS sequence"/>
</dbReference>
<proteinExistence type="inferred from homology"/>
<dbReference type="SUPFAM" id="SSF53335">
    <property type="entry name" value="S-adenosyl-L-methionine-dependent methyltransferases"/>
    <property type="match status" value="1"/>
</dbReference>
<gene>
    <name evidence="7" type="primary">pcm</name>
    <name evidence="8" type="ORF">MWN34_01380</name>
</gene>
<dbReference type="EMBL" id="JALKCH010000001">
    <property type="protein sequence ID" value="MCK0195558.1"/>
    <property type="molecule type" value="Genomic_DNA"/>
</dbReference>
<dbReference type="Gene3D" id="3.40.50.150">
    <property type="entry name" value="Vaccinia Virus protein VP39"/>
    <property type="match status" value="1"/>
</dbReference>
<keyword evidence="6 7" id="KW-0949">S-adenosyl-L-methionine</keyword>
<keyword evidence="5 7" id="KW-0808">Transferase</keyword>
<comment type="caution">
    <text evidence="8">The sequence shown here is derived from an EMBL/GenBank/DDBJ whole genome shotgun (WGS) entry which is preliminary data.</text>
</comment>
<evidence type="ECO:0000256" key="1">
    <source>
        <dbReference type="ARBA" id="ARBA00004496"/>
    </source>
</evidence>
<comment type="function">
    <text evidence="7">Catalyzes the methyl esterification of L-isoaspartyl residues in peptides and proteins that result from spontaneous decomposition of normal L-aspartyl and L-asparaginyl residues. It plays a role in the repair and/or degradation of damaged proteins.</text>
</comment>
<dbReference type="NCBIfam" id="NF001453">
    <property type="entry name" value="PRK00312.1"/>
    <property type="match status" value="1"/>
</dbReference>
<dbReference type="InterPro" id="IPR029063">
    <property type="entry name" value="SAM-dependent_MTases_sf"/>
</dbReference>
<dbReference type="PANTHER" id="PTHR11579:SF0">
    <property type="entry name" value="PROTEIN-L-ISOASPARTATE(D-ASPARTATE) O-METHYLTRANSFERASE"/>
    <property type="match status" value="1"/>
</dbReference>
<keyword evidence="4 7" id="KW-0489">Methyltransferase</keyword>
<dbReference type="GO" id="GO:0032259">
    <property type="term" value="P:methylation"/>
    <property type="evidence" value="ECO:0007669"/>
    <property type="project" value="UniProtKB-KW"/>
</dbReference>
<dbReference type="Pfam" id="PF01135">
    <property type="entry name" value="PCMT"/>
    <property type="match status" value="1"/>
</dbReference>
<organism evidence="8 9">
    <name type="scientific">Ancylobacter crimeensis</name>
    <dbReference type="NCBI Taxonomy" id="2579147"/>
    <lineage>
        <taxon>Bacteria</taxon>
        <taxon>Pseudomonadati</taxon>
        <taxon>Pseudomonadota</taxon>
        <taxon>Alphaproteobacteria</taxon>
        <taxon>Hyphomicrobiales</taxon>
        <taxon>Xanthobacteraceae</taxon>
        <taxon>Ancylobacter</taxon>
    </lineage>
</organism>
<evidence type="ECO:0000256" key="5">
    <source>
        <dbReference type="ARBA" id="ARBA00022679"/>
    </source>
</evidence>
<keyword evidence="3 7" id="KW-0963">Cytoplasm</keyword>
<comment type="subcellular location">
    <subcellularLocation>
        <location evidence="1 7">Cytoplasm</location>
    </subcellularLocation>
</comment>
<evidence type="ECO:0000256" key="6">
    <source>
        <dbReference type="ARBA" id="ARBA00022691"/>
    </source>
</evidence>
<feature type="active site" evidence="7">
    <location>
        <position position="65"/>
    </location>
</feature>
<dbReference type="EC" id="2.1.1.77" evidence="7"/>
<sequence>MASSKTEADVRRAALLLSVRRRGIRDPHLMRVFEQVPRDLFVDEDFLDIAFADQALPIACGQTISQPAVVALMTQMLDLASHHSVLEVGTGSGYHAAILGHLAGRVVSVERFRALARTAADRLKSLGLENVEVRVADGRLGYPPRAPFDRIIVTAAAPEVPPALFEQLLPGGVLVAPVGPQEGPQMLMRYERMPEGMKAREVLPVRFVPLLSGIATVL</sequence>